<reference evidence="2 3" key="1">
    <citation type="submission" date="2023-03" db="EMBL/GenBank/DDBJ databases">
        <title>WGS of Gossypium arboreum.</title>
        <authorList>
            <person name="Yu D."/>
        </authorList>
    </citation>
    <scope>NUCLEOTIDE SEQUENCE [LARGE SCALE GENOMIC DNA]</scope>
    <source>
        <tissue evidence="2">Leaf</tissue>
    </source>
</reference>
<proteinExistence type="predicted"/>
<dbReference type="EMBL" id="JARKNE010000003">
    <property type="protein sequence ID" value="KAK5840873.1"/>
    <property type="molecule type" value="Genomic_DNA"/>
</dbReference>
<organism evidence="2 3">
    <name type="scientific">Gossypium arboreum</name>
    <name type="common">Tree cotton</name>
    <name type="synonym">Gossypium nanking</name>
    <dbReference type="NCBI Taxonomy" id="29729"/>
    <lineage>
        <taxon>Eukaryota</taxon>
        <taxon>Viridiplantae</taxon>
        <taxon>Streptophyta</taxon>
        <taxon>Embryophyta</taxon>
        <taxon>Tracheophyta</taxon>
        <taxon>Spermatophyta</taxon>
        <taxon>Magnoliopsida</taxon>
        <taxon>eudicotyledons</taxon>
        <taxon>Gunneridae</taxon>
        <taxon>Pentapetalae</taxon>
        <taxon>rosids</taxon>
        <taxon>malvids</taxon>
        <taxon>Malvales</taxon>
        <taxon>Malvaceae</taxon>
        <taxon>Malvoideae</taxon>
        <taxon>Gossypium</taxon>
    </lineage>
</organism>
<sequence length="109" mass="11795">MAVIFPSSERKNAVGTSAQKNKPSNFLIRTGENSDQQSNERNGREMGENTGQEPPILNFNFEPSIPVVEAVEGIIYGLHSHVGENPDKGADVVVGDVSNDESLKDADRV</sequence>
<gene>
    <name evidence="2" type="ORF">PVK06_009778</name>
</gene>
<keyword evidence="3" id="KW-1185">Reference proteome</keyword>
<accession>A0ABR0QPI0</accession>
<feature type="region of interest" description="Disordered" evidence="1">
    <location>
        <begin position="81"/>
        <end position="109"/>
    </location>
</feature>
<feature type="region of interest" description="Disordered" evidence="1">
    <location>
        <begin position="1"/>
        <end position="57"/>
    </location>
</feature>
<comment type="caution">
    <text evidence="2">The sequence shown here is derived from an EMBL/GenBank/DDBJ whole genome shotgun (WGS) entry which is preliminary data.</text>
</comment>
<name>A0ABR0QPI0_GOSAR</name>
<evidence type="ECO:0000313" key="3">
    <source>
        <dbReference type="Proteomes" id="UP001358586"/>
    </source>
</evidence>
<feature type="compositionally biased region" description="Basic and acidic residues" evidence="1">
    <location>
        <begin position="81"/>
        <end position="90"/>
    </location>
</feature>
<evidence type="ECO:0000256" key="1">
    <source>
        <dbReference type="SAM" id="MobiDB-lite"/>
    </source>
</evidence>
<dbReference type="Proteomes" id="UP001358586">
    <property type="component" value="Chromosome 3"/>
</dbReference>
<evidence type="ECO:0000313" key="2">
    <source>
        <dbReference type="EMBL" id="KAK5840873.1"/>
    </source>
</evidence>
<feature type="compositionally biased region" description="Polar residues" evidence="1">
    <location>
        <begin position="14"/>
        <end position="24"/>
    </location>
</feature>
<feature type="compositionally biased region" description="Polar residues" evidence="1">
    <location>
        <begin position="31"/>
        <end position="40"/>
    </location>
</feature>
<protein>
    <submittedName>
        <fullName evidence="2">Uncharacterized protein</fullName>
    </submittedName>
</protein>